<sequence length="62" mass="7259">MLAVNNLTGTNLSPVVLFNYLRHATFKEKKSSTVLGQFHWLSFFSGRFLVFLFPFFLLQIHH</sequence>
<name>A0A6N2C7X3_SOLCI</name>
<evidence type="ECO:0000256" key="1">
    <source>
        <dbReference type="SAM" id="Phobius"/>
    </source>
</evidence>
<keyword evidence="1" id="KW-1133">Transmembrane helix</keyword>
<keyword evidence="1" id="KW-0472">Membrane</keyword>
<gene>
    <name evidence="2" type="ORF">EJD97_014181</name>
</gene>
<proteinExistence type="predicted"/>
<protein>
    <submittedName>
        <fullName evidence="2">Uncharacterized protein</fullName>
    </submittedName>
</protein>
<feature type="transmembrane region" description="Helical" evidence="1">
    <location>
        <begin position="38"/>
        <end position="58"/>
    </location>
</feature>
<keyword evidence="1" id="KW-0812">Transmembrane</keyword>
<evidence type="ECO:0000313" key="2">
    <source>
        <dbReference type="EMBL" id="TMX03777.1"/>
    </source>
</evidence>
<dbReference type="AlphaFoldDB" id="A0A6N2C7X3"/>
<comment type="caution">
    <text evidence="2">The sequence shown here is derived from an EMBL/GenBank/DDBJ whole genome shotgun (WGS) entry which is preliminary data.</text>
</comment>
<reference evidence="2" key="1">
    <citation type="submission" date="2019-05" db="EMBL/GenBank/DDBJ databases">
        <title>The de novo reference genome and transcriptome assemblies of the wild tomato species Solanum chilense.</title>
        <authorList>
            <person name="Stam R."/>
            <person name="Nosenko T."/>
            <person name="Hoerger A.C."/>
            <person name="Stephan W."/>
            <person name="Seidel M.A."/>
            <person name="Kuhn J.M.M."/>
            <person name="Haberer G."/>
            <person name="Tellier A."/>
        </authorList>
    </citation>
    <scope>NUCLEOTIDE SEQUENCE</scope>
    <source>
        <tissue evidence="2">Mature leaves</tissue>
    </source>
</reference>
<organism evidence="2">
    <name type="scientific">Solanum chilense</name>
    <name type="common">Tomato</name>
    <name type="synonym">Lycopersicon chilense</name>
    <dbReference type="NCBI Taxonomy" id="4083"/>
    <lineage>
        <taxon>Eukaryota</taxon>
        <taxon>Viridiplantae</taxon>
        <taxon>Streptophyta</taxon>
        <taxon>Embryophyta</taxon>
        <taxon>Tracheophyta</taxon>
        <taxon>Spermatophyta</taxon>
        <taxon>Magnoliopsida</taxon>
        <taxon>eudicotyledons</taxon>
        <taxon>Gunneridae</taxon>
        <taxon>Pentapetalae</taxon>
        <taxon>asterids</taxon>
        <taxon>lamiids</taxon>
        <taxon>Solanales</taxon>
        <taxon>Solanaceae</taxon>
        <taxon>Solanoideae</taxon>
        <taxon>Solaneae</taxon>
        <taxon>Solanum</taxon>
        <taxon>Solanum subgen. Lycopersicon</taxon>
    </lineage>
</organism>
<dbReference type="EMBL" id="RXGB01000366">
    <property type="protein sequence ID" value="TMX03777.1"/>
    <property type="molecule type" value="Genomic_DNA"/>
</dbReference>
<accession>A0A6N2C7X3</accession>